<protein>
    <recommendedName>
        <fullName evidence="3">YbjN domain-containing protein</fullName>
    </recommendedName>
</protein>
<proteinExistence type="predicted"/>
<evidence type="ECO:0000313" key="1">
    <source>
        <dbReference type="EMBL" id="AKV58498.1"/>
    </source>
</evidence>
<evidence type="ECO:0008006" key="3">
    <source>
        <dbReference type="Google" id="ProtNLM"/>
    </source>
</evidence>
<evidence type="ECO:0000313" key="2">
    <source>
        <dbReference type="Proteomes" id="UP000060016"/>
    </source>
</evidence>
<dbReference type="STRING" id="156976.AK829_04135"/>
<gene>
    <name evidence="1" type="ORF">AK829_04135</name>
</gene>
<dbReference type="Proteomes" id="UP000060016">
    <property type="component" value="Chromosome"/>
</dbReference>
<dbReference type="EMBL" id="CP012342">
    <property type="protein sequence ID" value="AKV58498.1"/>
    <property type="molecule type" value="Genomic_DNA"/>
</dbReference>
<sequence length="160" mass="17806">MATETPETTETFTPLSFERATKAFDELGWQYDANEKTQTLQTGFSGIGMQVKFLAPNVIVATTVAVDAVKADRFEKLMAWARDYNLNNAYPSVSAFQDKENDLAALGVAYTMPGYWDYTEEQFRAHLTSAIDGVVNTCLAFLETFAPDVHQQVTQAQQQA</sequence>
<name>A0A0K1RAS5_9CORY</name>
<dbReference type="PATRIC" id="fig|156976.3.peg.818"/>
<reference evidence="1 2" key="1">
    <citation type="submission" date="2015-08" db="EMBL/GenBank/DDBJ databases">
        <authorList>
            <person name="Babu N.S."/>
            <person name="Beckwith C.J."/>
            <person name="Beseler K.G."/>
            <person name="Brison A."/>
            <person name="Carone J.V."/>
            <person name="Caskin T.P."/>
            <person name="Diamond M."/>
            <person name="Durham M.E."/>
            <person name="Foxe J.M."/>
            <person name="Go M."/>
            <person name="Henderson B.A."/>
            <person name="Jones I.B."/>
            <person name="McGettigan J.A."/>
            <person name="Micheletti S.J."/>
            <person name="Nasrallah M.E."/>
            <person name="Ortiz D."/>
            <person name="Piller C.R."/>
            <person name="Privatt S.R."/>
            <person name="Schneider S.L."/>
            <person name="Sharp S."/>
            <person name="Smith T.C."/>
            <person name="Stanton J.D."/>
            <person name="Ullery H.E."/>
            <person name="Wilson R.J."/>
            <person name="Serrano M.G."/>
            <person name="Buck G."/>
            <person name="Lee V."/>
            <person name="Wang Y."/>
            <person name="Carvalho R."/>
            <person name="Voegtly L."/>
            <person name="Shi R."/>
            <person name="Duckworth R."/>
            <person name="Johnson A."/>
            <person name="Loviza R."/>
            <person name="Walstead R."/>
            <person name="Shah Z."/>
            <person name="Kiflezghi M."/>
            <person name="Wade K."/>
            <person name="Ball S.L."/>
            <person name="Bradley K.W."/>
            <person name="Asai D.J."/>
            <person name="Bowman C.A."/>
            <person name="Russell D.A."/>
            <person name="Pope W.H."/>
            <person name="Jacobs-Sera D."/>
            <person name="Hendrix R.W."/>
            <person name="Hatfull G.F."/>
        </authorList>
    </citation>
    <scope>NUCLEOTIDE SEQUENCE [LARGE SCALE GENOMIC DNA]</scope>
    <source>
        <strain evidence="1 2">PUDD_83A45</strain>
    </source>
</reference>
<keyword evidence="2" id="KW-1185">Reference proteome</keyword>
<organism evidence="1 2">
    <name type="scientific">Corynebacterium riegelii</name>
    <dbReference type="NCBI Taxonomy" id="156976"/>
    <lineage>
        <taxon>Bacteria</taxon>
        <taxon>Bacillati</taxon>
        <taxon>Actinomycetota</taxon>
        <taxon>Actinomycetes</taxon>
        <taxon>Mycobacteriales</taxon>
        <taxon>Corynebacteriaceae</taxon>
        <taxon>Corynebacterium</taxon>
    </lineage>
</organism>
<dbReference type="KEGG" id="crie:AK829_04135"/>
<accession>A0A0K1RAS5</accession>
<dbReference type="AlphaFoldDB" id="A0A0K1RAS5"/>
<dbReference type="RefSeq" id="WP_052204525.1">
    <property type="nucleotide sequence ID" value="NZ_CALUAC010000018.1"/>
</dbReference>